<keyword evidence="2" id="KW-1185">Reference proteome</keyword>
<dbReference type="EMBL" id="MPRL01000051">
    <property type="protein sequence ID" value="OOZ39429.1"/>
    <property type="molecule type" value="Genomic_DNA"/>
</dbReference>
<evidence type="ECO:0000313" key="1">
    <source>
        <dbReference type="EMBL" id="OOZ39429.1"/>
    </source>
</evidence>
<accession>A0A1T2L2W9</accession>
<gene>
    <name evidence="1" type="ORF">BOW53_11485</name>
</gene>
<evidence type="ECO:0008006" key="3">
    <source>
        <dbReference type="Google" id="ProtNLM"/>
    </source>
</evidence>
<sequence length="204" mass="23264">MWPQIHHFYASTFHEKGGIPTLNEAFFREVGRGLGRKMVVILAIRSGKIIAGAICFRSDDTLYGRHWGTLENHHSLHFETCLYQGIDYCIQHDLKRFEPGAQGEHKVARGFEPTETLSAHWIADPQFREMIDRYLQQERARGVAIFAEACFGRPSPSKRQILNATVYAYGAPSISTTCVIACRLSNIAGANHRAHWRVVQRRNR</sequence>
<proteinExistence type="predicted"/>
<dbReference type="PANTHER" id="PTHR47017">
    <property type="entry name" value="ACYL-COA"/>
    <property type="match status" value="1"/>
</dbReference>
<comment type="caution">
    <text evidence="1">The sequence shown here is derived from an EMBL/GenBank/DDBJ whole genome shotgun (WGS) entry which is preliminary data.</text>
</comment>
<reference evidence="1 2" key="1">
    <citation type="submission" date="2016-11" db="EMBL/GenBank/DDBJ databases">
        <title>Mixed transmission modes and dynamic genome evolution in an obligate animal-bacterial symbiosis.</title>
        <authorList>
            <person name="Russell S.L."/>
            <person name="Corbett-Detig R.B."/>
            <person name="Cavanaugh C.M."/>
        </authorList>
    </citation>
    <scope>NUCLEOTIDE SEQUENCE [LARGE SCALE GENOMIC DNA]</scope>
    <source>
        <strain evidence="1">Sveles-Q1</strain>
    </source>
</reference>
<dbReference type="PANTHER" id="PTHR47017:SF1">
    <property type="entry name" value="ACYL-COA"/>
    <property type="match status" value="1"/>
</dbReference>
<protein>
    <recommendedName>
        <fullName evidence="3">BioF2-like acetyltransferase domain-containing protein</fullName>
    </recommendedName>
</protein>
<name>A0A1T2L2W9_9GAMM</name>
<dbReference type="OrthoDB" id="9776898at2"/>
<dbReference type="Proteomes" id="UP000191110">
    <property type="component" value="Unassembled WGS sequence"/>
</dbReference>
<evidence type="ECO:0000313" key="2">
    <source>
        <dbReference type="Proteomes" id="UP000191110"/>
    </source>
</evidence>
<dbReference type="SUPFAM" id="SSF55729">
    <property type="entry name" value="Acyl-CoA N-acyltransferases (Nat)"/>
    <property type="match status" value="1"/>
</dbReference>
<dbReference type="InterPro" id="IPR016181">
    <property type="entry name" value="Acyl_CoA_acyltransferase"/>
</dbReference>
<dbReference type="Gene3D" id="3.40.630.30">
    <property type="match status" value="1"/>
</dbReference>
<dbReference type="AlphaFoldDB" id="A0A1T2L2W9"/>
<dbReference type="InterPro" id="IPR007434">
    <property type="entry name" value="FemAB-like"/>
</dbReference>
<dbReference type="Pfam" id="PF04339">
    <property type="entry name" value="FemAB_like"/>
    <property type="match status" value="1"/>
</dbReference>
<organism evidence="1 2">
    <name type="scientific">Solemya pervernicosa gill symbiont</name>
    <dbReference type="NCBI Taxonomy" id="642797"/>
    <lineage>
        <taxon>Bacteria</taxon>
        <taxon>Pseudomonadati</taxon>
        <taxon>Pseudomonadota</taxon>
        <taxon>Gammaproteobacteria</taxon>
        <taxon>sulfur-oxidizing symbionts</taxon>
    </lineage>
</organism>